<dbReference type="Proteomes" id="UP000198960">
    <property type="component" value="Unassembled WGS sequence"/>
</dbReference>
<dbReference type="Pfam" id="PF04024">
    <property type="entry name" value="PspC"/>
    <property type="match status" value="1"/>
</dbReference>
<dbReference type="AlphaFoldDB" id="A0A1H8Q1X7"/>
<keyword evidence="1" id="KW-0812">Transmembrane</keyword>
<name>A0A1H8Q1X7_9ACTN</name>
<dbReference type="InterPro" id="IPR007168">
    <property type="entry name" value="Phageshock_PspC_N"/>
</dbReference>
<keyword evidence="1" id="KW-0472">Membrane</keyword>
<evidence type="ECO:0000259" key="2">
    <source>
        <dbReference type="Pfam" id="PF04024"/>
    </source>
</evidence>
<keyword evidence="4" id="KW-1185">Reference proteome</keyword>
<evidence type="ECO:0000313" key="3">
    <source>
        <dbReference type="EMBL" id="SEO47763.1"/>
    </source>
</evidence>
<dbReference type="STRING" id="673521.SAMN05660991_00499"/>
<proteinExistence type="predicted"/>
<protein>
    <submittedName>
        <fullName evidence="3">Phage shock protein C (PspC) family protein</fullName>
    </submittedName>
</protein>
<reference evidence="4" key="1">
    <citation type="submission" date="2016-10" db="EMBL/GenBank/DDBJ databases">
        <authorList>
            <person name="Varghese N."/>
            <person name="Submissions S."/>
        </authorList>
    </citation>
    <scope>NUCLEOTIDE SEQUENCE [LARGE SCALE GENOMIC DNA]</scope>
    <source>
        <strain evidence="4">DSM 45413</strain>
    </source>
</reference>
<feature type="transmembrane region" description="Helical" evidence="1">
    <location>
        <begin position="18"/>
        <end position="44"/>
    </location>
</feature>
<evidence type="ECO:0000313" key="4">
    <source>
        <dbReference type="Proteomes" id="UP000198960"/>
    </source>
</evidence>
<dbReference type="EMBL" id="FOEE01000001">
    <property type="protein sequence ID" value="SEO47763.1"/>
    <property type="molecule type" value="Genomic_DNA"/>
</dbReference>
<evidence type="ECO:0000256" key="1">
    <source>
        <dbReference type="SAM" id="Phobius"/>
    </source>
</evidence>
<organism evidence="3 4">
    <name type="scientific">Trujillonella endophytica</name>
    <dbReference type="NCBI Taxonomy" id="673521"/>
    <lineage>
        <taxon>Bacteria</taxon>
        <taxon>Bacillati</taxon>
        <taxon>Actinomycetota</taxon>
        <taxon>Actinomycetes</taxon>
        <taxon>Geodermatophilales</taxon>
        <taxon>Geodermatophilaceae</taxon>
        <taxon>Trujillonella</taxon>
    </lineage>
</organism>
<sequence>MLGGVCRGLADATGVDVVLWRVGFLALALTGAGLLIYPLLWVVLPVEPLPAGARPAPLDPVVERLHTSVNGALSGTRKR</sequence>
<gene>
    <name evidence="3" type="ORF">SAMN05660991_00499</name>
</gene>
<feature type="domain" description="Phage shock protein PspC N-terminal" evidence="2">
    <location>
        <begin position="1"/>
        <end position="47"/>
    </location>
</feature>
<keyword evidence="1" id="KW-1133">Transmembrane helix</keyword>
<accession>A0A1H8Q1X7</accession>